<dbReference type="GeneID" id="36396684"/>
<dbReference type="SUPFAM" id="SSF52490">
    <property type="entry name" value="Tubulin nucleotide-binding domain-like"/>
    <property type="match status" value="1"/>
</dbReference>
<accession>A0A0P1AV87</accession>
<dbReference type="InterPro" id="IPR036525">
    <property type="entry name" value="Tubulin/FtsZ_GTPase_sf"/>
</dbReference>
<proteinExistence type="predicted"/>
<evidence type="ECO:0000313" key="2">
    <source>
        <dbReference type="EMBL" id="CEG45324.1"/>
    </source>
</evidence>
<sequence>MEEETLRLQFGSAATTIGTQWLTLQQSNRNVERLHVLAFEAKGRVKRQIRVTSKQEDQNPITWGGNVEVYDQSGIDLGSNHDGLWNWKVLNEQNLVEVDEFRPYLPLHNFYEGRAICNGGSISLLSLEKAEDRVRTVLETCDQLKVVQNLVDMDSSWGGLAYEIMTYVIDECPRAVVMTIGNDWSYPLNVYDDSAEYCIASSIRDRTKNEARMNINVASSISLLSEVSHLLVPVAMSSKTLLNTTFPHLEFNKTSCVDVSSIIATALELALSGFQDRPAYELLKGFNPHMKVVELAALFPYNMDPTSLLQCIGDSVTNEVRSNILQQDPFCNYSLLPTIQHATSDQNLLNKSFYRHLYFRGSFHGHLSLQSAFDSFPVSSRDVTLQWSSSSLFLPTSYRLSTLQNSLIDGITQLSSNRKVGKYLSTLGHLVATSNKRMLHEFTRVGMSPDAPEELKSHLATLSDPYLI</sequence>
<dbReference type="Pfam" id="PF14881">
    <property type="entry name" value="Tubulin_3"/>
    <property type="match status" value="1"/>
</dbReference>
<feature type="domain" description="DML1/Misato tubulin" evidence="1">
    <location>
        <begin position="134"/>
        <end position="268"/>
    </location>
</feature>
<dbReference type="PANTHER" id="PTHR13391:SF0">
    <property type="entry name" value="PROTEIN MISATO HOMOLOG 1"/>
    <property type="match status" value="1"/>
</dbReference>
<evidence type="ECO:0000259" key="1">
    <source>
        <dbReference type="Pfam" id="PF14881"/>
    </source>
</evidence>
<dbReference type="Gene3D" id="3.40.50.1440">
    <property type="entry name" value="Tubulin/FtsZ, GTPase domain"/>
    <property type="match status" value="1"/>
</dbReference>
<dbReference type="OrthoDB" id="271881at2759"/>
<dbReference type="InterPro" id="IPR029209">
    <property type="entry name" value="DML1/Misato_tubulin"/>
</dbReference>
<dbReference type="OMA" id="QEDSALW"/>
<dbReference type="RefSeq" id="XP_024581693.1">
    <property type="nucleotide sequence ID" value="XM_024716056.1"/>
</dbReference>
<keyword evidence="3" id="KW-1185">Reference proteome</keyword>
<dbReference type="EMBL" id="CCYD01001572">
    <property type="protein sequence ID" value="CEG45324.1"/>
    <property type="molecule type" value="Genomic_DNA"/>
</dbReference>
<name>A0A0P1AV87_PLAHL</name>
<dbReference type="AlphaFoldDB" id="A0A0P1AV87"/>
<evidence type="ECO:0000313" key="3">
    <source>
        <dbReference type="Proteomes" id="UP000054928"/>
    </source>
</evidence>
<dbReference type="Proteomes" id="UP000054928">
    <property type="component" value="Unassembled WGS sequence"/>
</dbReference>
<protein>
    <submittedName>
        <fullName evidence="2">Myotubularin-like protein</fullName>
    </submittedName>
</protein>
<dbReference type="PANTHER" id="PTHR13391">
    <property type="entry name" value="MITOCHONDRIAL DISTRIBUTION REGULATOR MISATO"/>
    <property type="match status" value="1"/>
</dbReference>
<reference evidence="3" key="1">
    <citation type="submission" date="2014-09" db="EMBL/GenBank/DDBJ databases">
        <authorList>
            <person name="Sharma Rahul"/>
            <person name="Thines Marco"/>
        </authorList>
    </citation>
    <scope>NUCLEOTIDE SEQUENCE [LARGE SCALE GENOMIC DNA]</scope>
</reference>
<dbReference type="InterPro" id="IPR049942">
    <property type="entry name" value="DML1/Misato"/>
</dbReference>
<organism evidence="2 3">
    <name type="scientific">Plasmopara halstedii</name>
    <name type="common">Downy mildew of sunflower</name>
    <dbReference type="NCBI Taxonomy" id="4781"/>
    <lineage>
        <taxon>Eukaryota</taxon>
        <taxon>Sar</taxon>
        <taxon>Stramenopiles</taxon>
        <taxon>Oomycota</taxon>
        <taxon>Peronosporomycetes</taxon>
        <taxon>Peronosporales</taxon>
        <taxon>Peronosporaceae</taxon>
        <taxon>Plasmopara</taxon>
    </lineage>
</organism>
<dbReference type="GO" id="GO:0007005">
    <property type="term" value="P:mitochondrion organization"/>
    <property type="evidence" value="ECO:0007669"/>
    <property type="project" value="InterPro"/>
</dbReference>
<dbReference type="GO" id="GO:0005739">
    <property type="term" value="C:mitochondrion"/>
    <property type="evidence" value="ECO:0007669"/>
    <property type="project" value="TreeGrafter"/>
</dbReference>